<organism evidence="2 3">
    <name type="scientific">Mucilaginibacter mali</name>
    <dbReference type="NCBI Taxonomy" id="2740462"/>
    <lineage>
        <taxon>Bacteria</taxon>
        <taxon>Pseudomonadati</taxon>
        <taxon>Bacteroidota</taxon>
        <taxon>Sphingobacteriia</taxon>
        <taxon>Sphingobacteriales</taxon>
        <taxon>Sphingobacteriaceae</taxon>
        <taxon>Mucilaginibacter</taxon>
    </lineage>
</organism>
<keyword evidence="3" id="KW-1185">Reference proteome</keyword>
<reference evidence="2 3" key="1">
    <citation type="submission" date="2020-05" db="EMBL/GenBank/DDBJ databases">
        <title>Mucilaginibacter mali sp. nov.</title>
        <authorList>
            <person name="Kim H.S."/>
            <person name="Lee K.C."/>
            <person name="Suh M.K."/>
            <person name="Kim J.-S."/>
            <person name="Han K.-I."/>
            <person name="Eom M.K."/>
            <person name="Shin Y.K."/>
            <person name="Lee J.-S."/>
        </authorList>
    </citation>
    <scope>NUCLEOTIDE SEQUENCE [LARGE SCALE GENOMIC DNA]</scope>
    <source>
        <strain evidence="2 3">G2-14</strain>
    </source>
</reference>
<dbReference type="PANTHER" id="PTHR43682">
    <property type="entry name" value="LACTATE UTILIZATION PROTEIN C"/>
    <property type="match status" value="1"/>
</dbReference>
<dbReference type="InterPro" id="IPR003741">
    <property type="entry name" value="LUD_dom"/>
</dbReference>
<dbReference type="EMBL" id="CP054139">
    <property type="protein sequence ID" value="QKJ28891.1"/>
    <property type="molecule type" value="Genomic_DNA"/>
</dbReference>
<sequence>MTSREKILAAVKQNQPESVPMPDIAFLTGEPVEATEKFVTTLTTIGGRVYRVGSYDEIAAIVKQNYTGGQRIITLIPELAEITTEVFAPQPAAHHLQDVELAVLKAHFGVAENGAVWVTEELLGHRALPFITQHLAVVVNAADIVPTMHQAYARNIDLSYGYGAFIAGPSKTADIEQSLVIGAHGSRSMTVFLMG</sequence>
<dbReference type="InterPro" id="IPR024185">
    <property type="entry name" value="FTHF_cligase-like_sf"/>
</dbReference>
<dbReference type="RefSeq" id="WP_173413589.1">
    <property type="nucleotide sequence ID" value="NZ_CP054139.1"/>
</dbReference>
<dbReference type="AlphaFoldDB" id="A0A7D4Q621"/>
<evidence type="ECO:0000259" key="1">
    <source>
        <dbReference type="Pfam" id="PF02589"/>
    </source>
</evidence>
<accession>A0A7D4Q621</accession>
<dbReference type="InterPro" id="IPR037171">
    <property type="entry name" value="NagB/RpiA_transferase-like"/>
</dbReference>
<dbReference type="Gene3D" id="3.40.50.10420">
    <property type="entry name" value="NagB/RpiA/CoA transferase-like"/>
    <property type="match status" value="1"/>
</dbReference>
<name>A0A7D4Q621_9SPHI</name>
<gene>
    <name evidence="2" type="ORF">HQ865_03685</name>
</gene>
<protein>
    <submittedName>
        <fullName evidence="2">LUD domain-containing protein</fullName>
    </submittedName>
</protein>
<dbReference type="PANTHER" id="PTHR43682:SF1">
    <property type="entry name" value="LACTATE UTILIZATION PROTEIN C"/>
    <property type="match status" value="1"/>
</dbReference>
<evidence type="ECO:0000313" key="3">
    <source>
        <dbReference type="Proteomes" id="UP000505355"/>
    </source>
</evidence>
<dbReference type="Proteomes" id="UP000505355">
    <property type="component" value="Chromosome"/>
</dbReference>
<proteinExistence type="predicted"/>
<dbReference type="Pfam" id="PF02589">
    <property type="entry name" value="LUD_dom"/>
    <property type="match status" value="1"/>
</dbReference>
<dbReference type="SUPFAM" id="SSF100950">
    <property type="entry name" value="NagB/RpiA/CoA transferase-like"/>
    <property type="match status" value="1"/>
</dbReference>
<dbReference type="KEGG" id="mmab:HQ865_03685"/>
<evidence type="ECO:0000313" key="2">
    <source>
        <dbReference type="EMBL" id="QKJ28891.1"/>
    </source>
</evidence>
<feature type="domain" description="LUD" evidence="1">
    <location>
        <begin position="36"/>
        <end position="194"/>
    </location>
</feature>